<feature type="transmembrane region" description="Helical" evidence="3">
    <location>
        <begin position="293"/>
        <end position="311"/>
    </location>
</feature>
<feature type="transmembrane region" description="Helical" evidence="3">
    <location>
        <begin position="177"/>
        <end position="204"/>
    </location>
</feature>
<gene>
    <name evidence="5" type="ORF">DY000_02058250</name>
</gene>
<evidence type="ECO:0000313" key="6">
    <source>
        <dbReference type="Proteomes" id="UP000266723"/>
    </source>
</evidence>
<feature type="compositionally biased region" description="Basic and acidic residues" evidence="2">
    <location>
        <begin position="426"/>
        <end position="439"/>
    </location>
</feature>
<feature type="compositionally biased region" description="Polar residues" evidence="2">
    <location>
        <begin position="520"/>
        <end position="542"/>
    </location>
</feature>
<evidence type="ECO:0000256" key="3">
    <source>
        <dbReference type="SAM" id="Phobius"/>
    </source>
</evidence>
<feature type="domain" description="C2H2-type" evidence="4">
    <location>
        <begin position="18"/>
        <end position="46"/>
    </location>
</feature>
<evidence type="ECO:0000256" key="2">
    <source>
        <dbReference type="SAM" id="MobiDB-lite"/>
    </source>
</evidence>
<evidence type="ECO:0000313" key="5">
    <source>
        <dbReference type="EMBL" id="KAF3496972.1"/>
    </source>
</evidence>
<protein>
    <recommendedName>
        <fullName evidence="4">C2H2-type domain-containing protein</fullName>
    </recommendedName>
</protein>
<accession>A0ABQ7AH23</accession>
<dbReference type="InterPro" id="IPR013087">
    <property type="entry name" value="Znf_C2H2_type"/>
</dbReference>
<feature type="region of interest" description="Disordered" evidence="2">
    <location>
        <begin position="411"/>
        <end position="439"/>
    </location>
</feature>
<dbReference type="PROSITE" id="PS00028">
    <property type="entry name" value="ZINC_FINGER_C2H2_1"/>
    <property type="match status" value="1"/>
</dbReference>
<keyword evidence="1" id="KW-0862">Zinc</keyword>
<name>A0ABQ7AH23_BRACR</name>
<evidence type="ECO:0000259" key="4">
    <source>
        <dbReference type="PROSITE" id="PS50157"/>
    </source>
</evidence>
<keyword evidence="1" id="KW-0479">Metal-binding</keyword>
<keyword evidence="3" id="KW-0812">Transmembrane</keyword>
<keyword evidence="6" id="KW-1185">Reference proteome</keyword>
<dbReference type="EMBL" id="QGKV02002055">
    <property type="protein sequence ID" value="KAF3496972.1"/>
    <property type="molecule type" value="Genomic_DNA"/>
</dbReference>
<keyword evidence="1" id="KW-0863">Zinc-finger</keyword>
<keyword evidence="3" id="KW-0472">Membrane</keyword>
<feature type="compositionally biased region" description="Pro residues" evidence="2">
    <location>
        <begin position="412"/>
        <end position="423"/>
    </location>
</feature>
<evidence type="ECO:0000256" key="1">
    <source>
        <dbReference type="PROSITE-ProRule" id="PRU00042"/>
    </source>
</evidence>
<keyword evidence="3" id="KW-1133">Transmembrane helix</keyword>
<dbReference type="PROSITE" id="PS50157">
    <property type="entry name" value="ZINC_FINGER_C2H2_2"/>
    <property type="match status" value="1"/>
</dbReference>
<proteinExistence type="predicted"/>
<feature type="region of interest" description="Disordered" evidence="2">
    <location>
        <begin position="520"/>
        <end position="549"/>
    </location>
</feature>
<comment type="caution">
    <text evidence="5">The sequence shown here is derived from an EMBL/GenBank/DDBJ whole genome shotgun (WGS) entry which is preliminary data.</text>
</comment>
<dbReference type="Proteomes" id="UP000266723">
    <property type="component" value="Unassembled WGS sequence"/>
</dbReference>
<reference evidence="5 6" key="1">
    <citation type="journal article" date="2020" name="BMC Genomics">
        <title>Intraspecific diversification of the crop wild relative Brassica cretica Lam. using demographic model selection.</title>
        <authorList>
            <person name="Kioukis A."/>
            <person name="Michalopoulou V.A."/>
            <person name="Briers L."/>
            <person name="Pirintsos S."/>
            <person name="Studholme D.J."/>
            <person name="Pavlidis P."/>
            <person name="Sarris P.F."/>
        </authorList>
    </citation>
    <scope>NUCLEOTIDE SEQUENCE [LARGE SCALE GENOMIC DNA]</scope>
    <source>
        <strain evidence="6">cv. PFS-1207/04</strain>
    </source>
</reference>
<sequence>MNAGFGMRKDLTRVSNRLECSLCQRIFFTPQDLITHTNTFHSNHYYSNFSSSSVAAAPAPAPTPAPATFRHYPNLNRNPNPAFPAMNRPDLNNYRSGPTDEQGRLLKGSLAMTPARSTNVLFGQQEKPKLMDLFPTMPSEGLRTLPLLSQLEERTPQDTATEQGGAISSSIDLTLRLVVVVVAVVSVVVAVGMIIFLWSVFWVASDPKNREVLGEEFVNRRSGGSELAGWSSALIYHGGFCWVLALCPSSNGEAAAVAWDEQLVGIVFEKTLVSGHLSISLFLRVLLRPLNKVIFLVTLLSLFILCGFCVLKQYKEVKALKRPDEGHREPSGSDEGAAILHEVLCGACSLALFCCCFSEKTRILQEQLGMQVLTLILELYFNITEQSRRDDLESLGYMLMYLSNSNARPRPSLRPPLNIPVPPSAEKAEKPSRQGTRDRLSGVFEAYTRRIGSGTGLQADWSSRPRTSENVLASRDTLNKERPITISRNQSFSRKAVAGSSVRVTSSADFLENRSSRVVLNNGRPSTTQWTQFPPPSSSSLATKAAAPSRVTPDVTLEFLTIGNGKRK</sequence>
<organism evidence="5 6">
    <name type="scientific">Brassica cretica</name>
    <name type="common">Mustard</name>
    <dbReference type="NCBI Taxonomy" id="69181"/>
    <lineage>
        <taxon>Eukaryota</taxon>
        <taxon>Viridiplantae</taxon>
        <taxon>Streptophyta</taxon>
        <taxon>Embryophyta</taxon>
        <taxon>Tracheophyta</taxon>
        <taxon>Spermatophyta</taxon>
        <taxon>Magnoliopsida</taxon>
        <taxon>eudicotyledons</taxon>
        <taxon>Gunneridae</taxon>
        <taxon>Pentapetalae</taxon>
        <taxon>rosids</taxon>
        <taxon>malvids</taxon>
        <taxon>Brassicales</taxon>
        <taxon>Brassicaceae</taxon>
        <taxon>Brassiceae</taxon>
        <taxon>Brassica</taxon>
    </lineage>
</organism>